<feature type="domain" description="AB hydrolase-1" evidence="3">
    <location>
        <begin position="39"/>
        <end position="281"/>
    </location>
</feature>
<dbReference type="PIRSF" id="PIRSF005539">
    <property type="entry name" value="Pept_S33_TRI_F1"/>
    <property type="match status" value="1"/>
</dbReference>
<dbReference type="GO" id="GO:0016020">
    <property type="term" value="C:membrane"/>
    <property type="evidence" value="ECO:0007669"/>
    <property type="project" value="TreeGrafter"/>
</dbReference>
<proteinExistence type="inferred from homology"/>
<organism evidence="4 5">
    <name type="scientific">Gymnopilus junonius</name>
    <name type="common">Spectacular rustgill mushroom</name>
    <name type="synonym">Gymnopilus spectabilis subsp. junonius</name>
    <dbReference type="NCBI Taxonomy" id="109634"/>
    <lineage>
        <taxon>Eukaryota</taxon>
        <taxon>Fungi</taxon>
        <taxon>Dikarya</taxon>
        <taxon>Basidiomycota</taxon>
        <taxon>Agaricomycotina</taxon>
        <taxon>Agaricomycetes</taxon>
        <taxon>Agaricomycetidae</taxon>
        <taxon>Agaricales</taxon>
        <taxon>Agaricineae</taxon>
        <taxon>Hymenogastraceae</taxon>
        <taxon>Gymnopilus</taxon>
    </lineage>
</organism>
<evidence type="ECO:0000313" key="4">
    <source>
        <dbReference type="EMBL" id="KAF8900483.1"/>
    </source>
</evidence>
<name>A0A9P5TM25_GYMJU</name>
<reference evidence="4" key="1">
    <citation type="submission" date="2020-11" db="EMBL/GenBank/DDBJ databases">
        <authorList>
            <consortium name="DOE Joint Genome Institute"/>
            <person name="Ahrendt S."/>
            <person name="Riley R."/>
            <person name="Andreopoulos W."/>
            <person name="LaButti K."/>
            <person name="Pangilinan J."/>
            <person name="Ruiz-duenas F.J."/>
            <person name="Barrasa J.M."/>
            <person name="Sanchez-Garcia M."/>
            <person name="Camarero S."/>
            <person name="Miyauchi S."/>
            <person name="Serrano A."/>
            <person name="Linde D."/>
            <person name="Babiker R."/>
            <person name="Drula E."/>
            <person name="Ayuso-Fernandez I."/>
            <person name="Pacheco R."/>
            <person name="Padilla G."/>
            <person name="Ferreira P."/>
            <person name="Barriuso J."/>
            <person name="Kellner H."/>
            <person name="Castanera R."/>
            <person name="Alfaro M."/>
            <person name="Ramirez L."/>
            <person name="Pisabarro A.G."/>
            <person name="Kuo A."/>
            <person name="Tritt A."/>
            <person name="Lipzen A."/>
            <person name="He G."/>
            <person name="Yan M."/>
            <person name="Ng V."/>
            <person name="Cullen D."/>
            <person name="Martin F."/>
            <person name="Rosso M.-N."/>
            <person name="Henrissat B."/>
            <person name="Hibbett D."/>
            <person name="Martinez A.T."/>
            <person name="Grigoriev I.V."/>
        </authorList>
    </citation>
    <scope>NUCLEOTIDE SEQUENCE</scope>
    <source>
        <strain evidence="4">AH 44721</strain>
    </source>
</reference>
<dbReference type="EMBL" id="JADNYJ010000047">
    <property type="protein sequence ID" value="KAF8900483.1"/>
    <property type="molecule type" value="Genomic_DNA"/>
</dbReference>
<sequence length="296" mass="33546">MSAGSSKQTEGKIDFVYDGETFQTYYKLFGDLQNRTGDPLIVLHGGPGLCHDYLISFADLSPQYGIPVILYDQLGNGKSTHLREKPPTFWTFDLFIDELVNLLNSFSIQEGFNLVGHSWGGVLALEFIVRRRPAGLKRLILSNTLASAELWQQSTQQLMQAFPRDVQEGLMAGMSQPDKFYSALKKFHLVHGCASRPVPEVYWKAMEQVFGPEGDPTVAGSPIMQNWSIVDRLHLVNISTLVINGCRDIAQDFVIQPFLEKIPNVRRETFEHFSHSPFIEEKEEYMRVVAEFLLSQ</sequence>
<comment type="similarity">
    <text evidence="1">Belongs to the peptidase S33 family.</text>
</comment>
<dbReference type="NCBIfam" id="TIGR01250">
    <property type="entry name" value="pro_imino_pep_2"/>
    <property type="match status" value="1"/>
</dbReference>
<dbReference type="GO" id="GO:0006508">
    <property type="term" value="P:proteolysis"/>
    <property type="evidence" value="ECO:0007669"/>
    <property type="project" value="InterPro"/>
</dbReference>
<protein>
    <submittedName>
        <fullName evidence="4">Proline-specific peptidase</fullName>
    </submittedName>
</protein>
<gene>
    <name evidence="4" type="ORF">CPB84DRAFT_1680438</name>
</gene>
<dbReference type="Gene3D" id="3.40.50.1820">
    <property type="entry name" value="alpha/beta hydrolase"/>
    <property type="match status" value="1"/>
</dbReference>
<dbReference type="InterPro" id="IPR005945">
    <property type="entry name" value="Pro_imino_pep"/>
</dbReference>
<dbReference type="InterPro" id="IPR000073">
    <property type="entry name" value="AB_hydrolase_1"/>
</dbReference>
<dbReference type="Proteomes" id="UP000724874">
    <property type="component" value="Unassembled WGS sequence"/>
</dbReference>
<dbReference type="PANTHER" id="PTHR43798">
    <property type="entry name" value="MONOACYLGLYCEROL LIPASE"/>
    <property type="match status" value="1"/>
</dbReference>
<evidence type="ECO:0000256" key="1">
    <source>
        <dbReference type="ARBA" id="ARBA00010088"/>
    </source>
</evidence>
<comment type="caution">
    <text evidence="4">The sequence shown here is derived from an EMBL/GenBank/DDBJ whole genome shotgun (WGS) entry which is preliminary data.</text>
</comment>
<dbReference type="GO" id="GO:0008233">
    <property type="term" value="F:peptidase activity"/>
    <property type="evidence" value="ECO:0007669"/>
    <property type="project" value="InterPro"/>
</dbReference>
<evidence type="ECO:0000259" key="3">
    <source>
        <dbReference type="Pfam" id="PF00561"/>
    </source>
</evidence>
<dbReference type="PANTHER" id="PTHR43798:SF33">
    <property type="entry name" value="HYDROLASE, PUTATIVE (AFU_ORTHOLOGUE AFUA_2G14860)-RELATED"/>
    <property type="match status" value="1"/>
</dbReference>
<dbReference type="OrthoDB" id="190201at2759"/>
<dbReference type="SUPFAM" id="SSF53474">
    <property type="entry name" value="alpha/beta-Hydrolases"/>
    <property type="match status" value="1"/>
</dbReference>
<accession>A0A9P5TM25</accession>
<keyword evidence="5" id="KW-1185">Reference proteome</keyword>
<dbReference type="InterPro" id="IPR002410">
    <property type="entry name" value="Peptidase_S33"/>
</dbReference>
<dbReference type="AlphaFoldDB" id="A0A9P5TM25"/>
<dbReference type="Pfam" id="PF00561">
    <property type="entry name" value="Abhydrolase_1"/>
    <property type="match status" value="1"/>
</dbReference>
<evidence type="ECO:0000313" key="5">
    <source>
        <dbReference type="Proteomes" id="UP000724874"/>
    </source>
</evidence>
<dbReference type="PRINTS" id="PR00793">
    <property type="entry name" value="PROAMNOPTASE"/>
</dbReference>
<keyword evidence="2" id="KW-0378">Hydrolase</keyword>
<dbReference type="InterPro" id="IPR029058">
    <property type="entry name" value="AB_hydrolase_fold"/>
</dbReference>
<evidence type="ECO:0000256" key="2">
    <source>
        <dbReference type="ARBA" id="ARBA00022801"/>
    </source>
</evidence>
<dbReference type="InterPro" id="IPR050266">
    <property type="entry name" value="AB_hydrolase_sf"/>
</dbReference>